<evidence type="ECO:0000313" key="3">
    <source>
        <dbReference type="EMBL" id="QNF35342.1"/>
    </source>
</evidence>
<feature type="domain" description="D-apionate lactonase TIM barrel" evidence="2">
    <location>
        <begin position="241"/>
        <end position="498"/>
    </location>
</feature>
<dbReference type="EMBL" id="CP055156">
    <property type="protein sequence ID" value="QNF35342.1"/>
    <property type="molecule type" value="Genomic_DNA"/>
</dbReference>
<feature type="domain" description="D-apionate lactonase N-terminal" evidence="1">
    <location>
        <begin position="3"/>
        <end position="212"/>
    </location>
</feature>
<keyword evidence="4" id="KW-1185">Reference proteome</keyword>
<dbReference type="AlphaFoldDB" id="A0A7G7GDV8"/>
<dbReference type="Proteomes" id="UP000515237">
    <property type="component" value="Chromosome"/>
</dbReference>
<evidence type="ECO:0000259" key="1">
    <source>
        <dbReference type="Pfam" id="PF25837"/>
    </source>
</evidence>
<organism evidence="3 4">
    <name type="scientific">Adhaeribacter swui</name>
    <dbReference type="NCBI Taxonomy" id="2086471"/>
    <lineage>
        <taxon>Bacteria</taxon>
        <taxon>Pseudomonadati</taxon>
        <taxon>Bacteroidota</taxon>
        <taxon>Cytophagia</taxon>
        <taxon>Cytophagales</taxon>
        <taxon>Hymenobacteraceae</taxon>
        <taxon>Adhaeribacter</taxon>
    </lineage>
</organism>
<sequence>MLLHAGPVQALYDRGFLRYMQSADHEIVRMIYFAIRDQDWQTMTGSITHERIQTTLNSFSISYTYHVNEDNIRMEWQVSIVGEPDGTITFDIDGVAQSNFLKNRAGFCVLHPLTGVLGQACRIEHPDGSFSYGTFPTYISPHQPFLNVKAMEWPVGGQGLARLEFSGDIFETEDQRNWSDASFKTYCTPQSIPFPAQVNQGDQIKQQVIFRLVKPIAPVVKTAQPTNQITVQKQLVPFPAIGIGLNLQETELAPEELTFLRSVGFQHARADIFLNQQNAPEVLQQAIEQSHDLQLPLELALYFGEAPATEVGNLVRLLQQHAIKLARILLFNADSRYTTDVLLQTTLPVLRTAFPGVALGGGSDANFTELNRNPYNFSATDFVSFALNPQVHATDDLTLVDNVAAQADAVKSARHLVNKIPVLVSPVTLKARFNEATSGEWPQPAPADPRQPTDFIATWTLASLKYLAEAGATAITYFETHGASGIIQNNTPFAVAHLFKFILHYQPKQVIPTCYAKPLEVSSLLLIKENAACFILANHTAAPQSVSIPENFTVESHTIIGSAVGQSSFLNYLPGQHLTLAAHQIIALDGTWPVDFLKK</sequence>
<reference evidence="3 4" key="1">
    <citation type="journal article" date="2018" name="Int. J. Syst. Evol. Microbiol.">
        <title>Adhaeribacter swui sp. nov., isolated from wet mud.</title>
        <authorList>
            <person name="Kim D.U."/>
            <person name="Kim K.W."/>
            <person name="Kang M.S."/>
            <person name="Kim J.Y."/>
            <person name="Jang J.H."/>
            <person name="Kim M.K."/>
        </authorList>
    </citation>
    <scope>NUCLEOTIDE SEQUENCE [LARGE SCALE GENOMIC DNA]</scope>
    <source>
        <strain evidence="3 4">KCTC 52873</strain>
    </source>
</reference>
<evidence type="ECO:0000313" key="4">
    <source>
        <dbReference type="Proteomes" id="UP000515237"/>
    </source>
</evidence>
<dbReference type="KEGG" id="aswu:HUW51_22460"/>
<dbReference type="Pfam" id="PF25837">
    <property type="entry name" value="Apionate_lact_N"/>
    <property type="match status" value="1"/>
</dbReference>
<name>A0A7G7GDV8_9BACT</name>
<protein>
    <submittedName>
        <fullName evidence="3">Uncharacterized protein</fullName>
    </submittedName>
</protein>
<dbReference type="RefSeq" id="WP_185271833.1">
    <property type="nucleotide sequence ID" value="NZ_CP055156.1"/>
</dbReference>
<dbReference type="Pfam" id="PF25838">
    <property type="entry name" value="Apionate_lact_M"/>
    <property type="match status" value="1"/>
</dbReference>
<gene>
    <name evidence="3" type="ORF">HUW51_22460</name>
</gene>
<dbReference type="InterPro" id="IPR058787">
    <property type="entry name" value="ApnL_M"/>
</dbReference>
<dbReference type="InterPro" id="IPR058788">
    <property type="entry name" value="ApnL_N"/>
</dbReference>
<evidence type="ECO:0000259" key="2">
    <source>
        <dbReference type="Pfam" id="PF25838"/>
    </source>
</evidence>
<accession>A0A7G7GDV8</accession>
<proteinExistence type="predicted"/>